<dbReference type="KEGG" id="smai:EXU30_09600"/>
<name>A0A411PH46_9GAMM</name>
<dbReference type="AlphaFoldDB" id="A0A411PH46"/>
<protein>
    <submittedName>
        <fullName evidence="2">ABC transporter substrate-binding protein</fullName>
    </submittedName>
</protein>
<reference evidence="2 3" key="1">
    <citation type="submission" date="2019-02" db="EMBL/GenBank/DDBJ databases">
        <title>Shewanella sp. D4-2 isolated from Dokdo Island.</title>
        <authorList>
            <person name="Baek K."/>
        </authorList>
    </citation>
    <scope>NUCLEOTIDE SEQUENCE [LARGE SCALE GENOMIC DNA]</scope>
    <source>
        <strain evidence="2 3">D4-2</strain>
    </source>
</reference>
<dbReference type="EMBL" id="CP036200">
    <property type="protein sequence ID" value="QBF82921.1"/>
    <property type="molecule type" value="Genomic_DNA"/>
</dbReference>
<dbReference type="Gene3D" id="3.40.190.10">
    <property type="entry name" value="Periplasmic binding protein-like II"/>
    <property type="match status" value="2"/>
</dbReference>
<evidence type="ECO:0000313" key="3">
    <source>
        <dbReference type="Proteomes" id="UP000291106"/>
    </source>
</evidence>
<proteinExistence type="predicted"/>
<keyword evidence="3" id="KW-1185">Reference proteome</keyword>
<keyword evidence="1" id="KW-0732">Signal</keyword>
<feature type="signal peptide" evidence="1">
    <location>
        <begin position="1"/>
        <end position="25"/>
    </location>
</feature>
<dbReference type="Proteomes" id="UP000291106">
    <property type="component" value="Chromosome"/>
</dbReference>
<accession>A0A411PH46</accession>
<dbReference type="PROSITE" id="PS51257">
    <property type="entry name" value="PROKAR_LIPOPROTEIN"/>
    <property type="match status" value="1"/>
</dbReference>
<gene>
    <name evidence="2" type="ORF">EXU30_09600</name>
</gene>
<sequence length="305" mass="34804">MERLQLVLIFALSMLVSCLPTCSLAEDVLRIQAAKSAENLSHQYYQDLLQLVVEETQAEYGPLKIDKVASHVTQSRGFSMLNHGELDVFWAGTNTQRELDFNAIRIPAIGGLLGVRIPVIRKDSLDKFNQITQPYQLKQLVACQGAQWPDSDILQENGYRVERIITFNLMYTMLDEGRCDYFPRGLNEGYAEVKGLNNPNLMAFDKILLRYHLPMYFFTSKQNTELNERLTKGLTQLVDSGRLLGFMQQHPTTAEIFPLSRFKSSTVFELYNSSLPSDTPVSDPKLWMSLTDQPNIKVKLEHSFL</sequence>
<dbReference type="SUPFAM" id="SSF53850">
    <property type="entry name" value="Periplasmic binding protein-like II"/>
    <property type="match status" value="1"/>
</dbReference>
<dbReference type="OrthoDB" id="547680at2"/>
<evidence type="ECO:0000256" key="1">
    <source>
        <dbReference type="SAM" id="SignalP"/>
    </source>
</evidence>
<organism evidence="2 3">
    <name type="scientific">Shewanella maritima</name>
    <dbReference type="NCBI Taxonomy" id="2520507"/>
    <lineage>
        <taxon>Bacteria</taxon>
        <taxon>Pseudomonadati</taxon>
        <taxon>Pseudomonadota</taxon>
        <taxon>Gammaproteobacteria</taxon>
        <taxon>Alteromonadales</taxon>
        <taxon>Shewanellaceae</taxon>
        <taxon>Shewanella</taxon>
    </lineage>
</organism>
<feature type="chain" id="PRO_5019241670" evidence="1">
    <location>
        <begin position="26"/>
        <end position="305"/>
    </location>
</feature>
<evidence type="ECO:0000313" key="2">
    <source>
        <dbReference type="EMBL" id="QBF82921.1"/>
    </source>
</evidence>